<sequence length="310" mass="36190">MKPIVRLVGGWIAARRNRKAAFEFELAVCAIFKNEGPYLEEWLTFHYGVGVQHFFLYNDASDDNWAEVLEPWIRRGLVTVTDWPTEAQVPAYNHCIRNNRDRARWIAFIDLDEFLYSPSGRDLPDVLRDYTDVAAIFVYWVLFGSSGHRTRPEGPVIEAYTRCLDLAGAIDDRFDHGKSQDRSDYVTGWSRDGKSIVNPRMVRRYNVHKPKFLWAGEVLDENRRPARQRDRGVTVSYAVLRINHYWAKSLDEMTEKVARGSICNRNRPKRNLQRWLERERMLNGSEDRTIQPLWDRIKSGRIATSPAEAE</sequence>
<evidence type="ECO:0000256" key="5">
    <source>
        <dbReference type="ARBA" id="ARBA00022989"/>
    </source>
</evidence>
<accession>A0A3R9YUM7</accession>
<dbReference type="PANTHER" id="PTHR21461">
    <property type="entry name" value="GLYCOSYLTRANSFERASE FAMILY 92 PROTEIN"/>
    <property type="match status" value="1"/>
</dbReference>
<evidence type="ECO:0000313" key="7">
    <source>
        <dbReference type="EMBL" id="RST87534.1"/>
    </source>
</evidence>
<keyword evidence="3 7" id="KW-0808">Transferase</keyword>
<evidence type="ECO:0000256" key="1">
    <source>
        <dbReference type="ARBA" id="ARBA00004167"/>
    </source>
</evidence>
<keyword evidence="5" id="KW-1133">Transmembrane helix</keyword>
<name>A0A3R9YUM7_9HYPH</name>
<reference evidence="7 8" key="1">
    <citation type="submission" date="2018-12" db="EMBL/GenBank/DDBJ databases">
        <title>Mesorhizobium carbonis sp. nov., isolated from coal mine water.</title>
        <authorList>
            <person name="Xin W."/>
            <person name="Xu Z."/>
            <person name="Xiang F."/>
            <person name="Zhang J."/>
            <person name="Xi L."/>
            <person name="Liu J."/>
        </authorList>
    </citation>
    <scope>NUCLEOTIDE SEQUENCE [LARGE SCALE GENOMIC DNA]</scope>
    <source>
        <strain evidence="7 8">B2.3</strain>
    </source>
</reference>
<keyword evidence="6" id="KW-0472">Membrane</keyword>
<evidence type="ECO:0000256" key="3">
    <source>
        <dbReference type="ARBA" id="ARBA00022679"/>
    </source>
</evidence>
<evidence type="ECO:0000256" key="2">
    <source>
        <dbReference type="ARBA" id="ARBA00022676"/>
    </source>
</evidence>
<dbReference type="InterPro" id="IPR029044">
    <property type="entry name" value="Nucleotide-diphossugar_trans"/>
</dbReference>
<gene>
    <name evidence="7" type="ORF">EJC49_04735</name>
</gene>
<dbReference type="Pfam" id="PF01697">
    <property type="entry name" value="Glyco_transf_92"/>
    <property type="match status" value="1"/>
</dbReference>
<keyword evidence="2" id="KW-0328">Glycosyltransferase</keyword>
<evidence type="ECO:0000256" key="4">
    <source>
        <dbReference type="ARBA" id="ARBA00022692"/>
    </source>
</evidence>
<evidence type="ECO:0000313" key="8">
    <source>
        <dbReference type="Proteomes" id="UP000278398"/>
    </source>
</evidence>
<dbReference type="GO" id="GO:0005737">
    <property type="term" value="C:cytoplasm"/>
    <property type="evidence" value="ECO:0007669"/>
    <property type="project" value="TreeGrafter"/>
</dbReference>
<organism evidence="7 8">
    <name type="scientific">Aquibium carbonis</name>
    <dbReference type="NCBI Taxonomy" id="2495581"/>
    <lineage>
        <taxon>Bacteria</taxon>
        <taxon>Pseudomonadati</taxon>
        <taxon>Pseudomonadota</taxon>
        <taxon>Alphaproteobacteria</taxon>
        <taxon>Hyphomicrobiales</taxon>
        <taxon>Phyllobacteriaceae</taxon>
        <taxon>Aquibium</taxon>
    </lineage>
</organism>
<dbReference type="SUPFAM" id="SSF53448">
    <property type="entry name" value="Nucleotide-diphospho-sugar transferases"/>
    <property type="match status" value="1"/>
</dbReference>
<dbReference type="Proteomes" id="UP000278398">
    <property type="component" value="Unassembled WGS sequence"/>
</dbReference>
<keyword evidence="4" id="KW-0812">Transmembrane</keyword>
<comment type="caution">
    <text evidence="7">The sequence shown here is derived from an EMBL/GenBank/DDBJ whole genome shotgun (WGS) entry which is preliminary data.</text>
</comment>
<dbReference type="EMBL" id="RWKW01000015">
    <property type="protein sequence ID" value="RST87534.1"/>
    <property type="molecule type" value="Genomic_DNA"/>
</dbReference>
<dbReference type="GO" id="GO:0016757">
    <property type="term" value="F:glycosyltransferase activity"/>
    <property type="evidence" value="ECO:0007669"/>
    <property type="project" value="UniProtKB-KW"/>
</dbReference>
<evidence type="ECO:0000256" key="6">
    <source>
        <dbReference type="ARBA" id="ARBA00023136"/>
    </source>
</evidence>
<dbReference type="RefSeq" id="WP_126698316.1">
    <property type="nucleotide sequence ID" value="NZ_RWKW01000015.1"/>
</dbReference>
<dbReference type="PANTHER" id="PTHR21461:SF69">
    <property type="entry name" value="GLYCOSYLTRANSFERASE FAMILY 92 PROTEIN"/>
    <property type="match status" value="1"/>
</dbReference>
<keyword evidence="8" id="KW-1185">Reference proteome</keyword>
<protein>
    <submittedName>
        <fullName evidence="7">Glycosyl transferase</fullName>
    </submittedName>
</protein>
<proteinExistence type="predicted"/>
<dbReference type="InterPro" id="IPR008166">
    <property type="entry name" value="Glyco_transf_92"/>
</dbReference>
<dbReference type="OrthoDB" id="1997677at2"/>
<comment type="subcellular location">
    <subcellularLocation>
        <location evidence="1">Membrane</location>
        <topology evidence="1">Single-pass membrane protein</topology>
    </subcellularLocation>
</comment>
<dbReference type="GO" id="GO:0016020">
    <property type="term" value="C:membrane"/>
    <property type="evidence" value="ECO:0007669"/>
    <property type="project" value="UniProtKB-SubCell"/>
</dbReference>
<dbReference type="AlphaFoldDB" id="A0A3R9YUM7"/>